<dbReference type="RefSeq" id="WP_083582927.1">
    <property type="nucleotide sequence ID" value="NZ_MPPI01000013.1"/>
</dbReference>
<protein>
    <submittedName>
        <fullName evidence="1">Tetratricopeptide repeat protein</fullName>
    </submittedName>
</protein>
<dbReference type="PANTHER" id="PTHR19959:SF119">
    <property type="entry name" value="FUNGAL LIPASE-LIKE DOMAIN-CONTAINING PROTEIN"/>
    <property type="match status" value="1"/>
</dbReference>
<evidence type="ECO:0000313" key="1">
    <source>
        <dbReference type="EMBL" id="PSB19526.1"/>
    </source>
</evidence>
<accession>A0A2T1DGB6</accession>
<dbReference type="PANTHER" id="PTHR19959">
    <property type="entry name" value="KINESIN LIGHT CHAIN"/>
    <property type="match status" value="1"/>
</dbReference>
<organism evidence="1 2">
    <name type="scientific">Phormidesmis priestleyi ULC007</name>
    <dbReference type="NCBI Taxonomy" id="1920490"/>
    <lineage>
        <taxon>Bacteria</taxon>
        <taxon>Bacillati</taxon>
        <taxon>Cyanobacteriota</taxon>
        <taxon>Cyanophyceae</taxon>
        <taxon>Leptolyngbyales</taxon>
        <taxon>Leptolyngbyaceae</taxon>
        <taxon>Phormidesmis</taxon>
    </lineage>
</organism>
<dbReference type="InterPro" id="IPR011990">
    <property type="entry name" value="TPR-like_helical_dom_sf"/>
</dbReference>
<name>A0A2T1DGB6_9CYAN</name>
<evidence type="ECO:0000313" key="2">
    <source>
        <dbReference type="Proteomes" id="UP000238634"/>
    </source>
</evidence>
<gene>
    <name evidence="1" type="ORF">C7B65_11455</name>
</gene>
<dbReference type="Gene3D" id="1.25.40.10">
    <property type="entry name" value="Tetratricopeptide repeat domain"/>
    <property type="match status" value="3"/>
</dbReference>
<comment type="caution">
    <text evidence="1">The sequence shown here is derived from an EMBL/GenBank/DDBJ whole genome shotgun (WGS) entry which is preliminary data.</text>
</comment>
<dbReference type="AlphaFoldDB" id="A0A2T1DGB6"/>
<dbReference type="OrthoDB" id="524121at2"/>
<reference evidence="1 2" key="1">
    <citation type="submission" date="2018-02" db="EMBL/GenBank/DDBJ databases">
        <authorList>
            <person name="Cohen D.B."/>
            <person name="Kent A.D."/>
        </authorList>
    </citation>
    <scope>NUCLEOTIDE SEQUENCE [LARGE SCALE GENOMIC DNA]</scope>
    <source>
        <strain evidence="1 2">ULC007</strain>
    </source>
</reference>
<dbReference type="SUPFAM" id="SSF48452">
    <property type="entry name" value="TPR-like"/>
    <property type="match status" value="1"/>
</dbReference>
<dbReference type="Proteomes" id="UP000238634">
    <property type="component" value="Unassembled WGS sequence"/>
</dbReference>
<dbReference type="EMBL" id="PVWG01000010">
    <property type="protein sequence ID" value="PSB19526.1"/>
    <property type="molecule type" value="Genomic_DNA"/>
</dbReference>
<keyword evidence="2" id="KW-1185">Reference proteome</keyword>
<dbReference type="STRING" id="1920490.GCA_001895925_04739"/>
<proteinExistence type="predicted"/>
<sequence length="706" mass="79118">MPLVDDQPASSNPVTELASQNLSSLNQPIYLRLRLALSLNLRRQILIAVCDNVRLRDRFAARLQADLETSPLNFGAEELKTRRIHNSQADDPKLVTLNLSLANPDVLEQIHHWRSSQPWRMKSAFDPMTSFQMIGVESLTRQPVQIQREFLNSLQQLAHQFATIDFNLVLWVSRPWCRSILQSVPEFWQWHTGVFEFEGDPTPVGKDKGKGKGARGIIQAPTLSPQPSIAKSAPLPKPIPKPIPLPERSQAELDIADLVLAAIEQEVSESETNHPVNLEHSGEPLRILQQLEALHLDRASAADFSAAYQSLGDCYRERIEQGNSSPQFLTIAILAYEQVLHLLEADSFDRPDVLNDIGNLYWMLSRQLTDQALLNLEKAINVYQLALDQIDPETRSQTYAMIQNNLGSAYSDRAYREDPAENLQLAISAYQNALMHRSATEDPSRYAATQNNLGTAFWNLAQHKAPISNLQSAIAAYIEALHHYDSEQEPLHYAMIQNNLGTAYWNLSQCRQSHDLAESLSATQEDFLMLAIGAYRIALIYRTLELAPAANAATQNNLGTAYWHLANLSSTDYEDRSQHLHNAIKAYKEAIAAAHSLSPTDPSHAPVLTFDLYAAHNNLGSAYHQLATDDRATLETETRSQYLEAALSHHVQAVQGWREKPEFCESAMAHLVQTVKTLHDRQGIQGQTLAFSKIPAQLLPTVMKQL</sequence>
<reference evidence="1 2" key="2">
    <citation type="submission" date="2018-03" db="EMBL/GenBank/DDBJ databases">
        <title>The ancient ancestry and fast evolution of plastids.</title>
        <authorList>
            <person name="Moore K.R."/>
            <person name="Magnabosco C."/>
            <person name="Momper L."/>
            <person name="Gold D.A."/>
            <person name="Bosak T."/>
            <person name="Fournier G.P."/>
        </authorList>
    </citation>
    <scope>NUCLEOTIDE SEQUENCE [LARGE SCALE GENOMIC DNA]</scope>
    <source>
        <strain evidence="1 2">ULC007</strain>
    </source>
</reference>